<evidence type="ECO:0000313" key="1">
    <source>
        <dbReference type="Proteomes" id="UP000887564"/>
    </source>
</evidence>
<dbReference type="WBParaSite" id="PEQ_0000977001-mRNA-1">
    <property type="protein sequence ID" value="PEQ_0000977001-mRNA-1"/>
    <property type="gene ID" value="PEQ_0000977001"/>
</dbReference>
<keyword evidence="1" id="KW-1185">Reference proteome</keyword>
<evidence type="ECO:0000313" key="2">
    <source>
        <dbReference type="WBParaSite" id="PEQ_0000977001-mRNA-1"/>
    </source>
</evidence>
<dbReference type="Proteomes" id="UP000887564">
    <property type="component" value="Unplaced"/>
</dbReference>
<sequence>LQEQEATEALQKARTIRSQLAALCTRLNQFEKAKENVDPNDSMETLKAENLKLQLALNDAKAMLMSSHEKLRIQFPNPAELSVHK</sequence>
<reference evidence="2" key="1">
    <citation type="submission" date="2022-11" db="UniProtKB">
        <authorList>
            <consortium name="WormBaseParasite"/>
        </authorList>
    </citation>
    <scope>IDENTIFICATION</scope>
</reference>
<proteinExistence type="predicted"/>
<protein>
    <submittedName>
        <fullName evidence="2">Uncharacterized protein</fullName>
    </submittedName>
</protein>
<organism evidence="1 2">
    <name type="scientific">Parascaris equorum</name>
    <name type="common">Equine roundworm</name>
    <dbReference type="NCBI Taxonomy" id="6256"/>
    <lineage>
        <taxon>Eukaryota</taxon>
        <taxon>Metazoa</taxon>
        <taxon>Ecdysozoa</taxon>
        <taxon>Nematoda</taxon>
        <taxon>Chromadorea</taxon>
        <taxon>Rhabditida</taxon>
        <taxon>Spirurina</taxon>
        <taxon>Ascaridomorpha</taxon>
        <taxon>Ascaridoidea</taxon>
        <taxon>Ascarididae</taxon>
        <taxon>Parascaris</taxon>
    </lineage>
</organism>
<name>A0A914RTE9_PAREQ</name>
<accession>A0A914RTE9</accession>
<dbReference type="AlphaFoldDB" id="A0A914RTE9"/>